<dbReference type="PANTHER" id="PTHR46028:SF2">
    <property type="entry name" value="KYNURENINE 3-MONOOXYGENASE"/>
    <property type="match status" value="1"/>
</dbReference>
<evidence type="ECO:0000256" key="1">
    <source>
        <dbReference type="ARBA" id="ARBA00001974"/>
    </source>
</evidence>
<evidence type="ECO:0000256" key="10">
    <source>
        <dbReference type="ARBA" id="ARBA00047818"/>
    </source>
</evidence>
<dbReference type="OrthoDB" id="10053569at2759"/>
<dbReference type="GO" id="GO:0019805">
    <property type="term" value="P:quinolinate biosynthetic process"/>
    <property type="evidence" value="ECO:0007669"/>
    <property type="project" value="UniProtKB-UniRule"/>
</dbReference>
<evidence type="ECO:0000256" key="2">
    <source>
        <dbReference type="ARBA" id="ARBA00022630"/>
    </source>
</evidence>
<keyword evidence="8 11" id="KW-0503">Monooxygenase</keyword>
<keyword evidence="3 11" id="KW-0662">Pyridine nucleotide biosynthesis</keyword>
<dbReference type="Pfam" id="PF01494">
    <property type="entry name" value="FAD_binding_3"/>
    <property type="match status" value="1"/>
</dbReference>
<sequence>MTDEKRVKCLIVGAGPVGALAALYAAKRGWDVEVYELRGDLRNASTTPLNFTRSINLALSERGINALRYSGSDSLLDAVVADTIPMYGRMIHSQDSRGALTETAQPYDVHGQFQRAIDRANLNKTFLSELEKLPNVKVLFHHKLTGADFRLHKAWFERRLPSDGDKRPGEIEVDFDVIFGCDGAHSSVRYHMMKYARMNYEQTYIDTLWCEFNIPAVSSTHTISTTPSARDGFATSPNHLHIWPGRDSMFIAIPSTDSSFTCTLFAPAATFAKLEQRPHDIEPFFQAHFPGAADLIGPGSITEQFTKAPHLPLISIKCSPHHYTSTGIILGDAAHAMVPFYGQGMNAGLEDVRVLFQHLDRHASTPSGRAAALDAYNAERVADAHAINDLAYGNYWEMHAGVQSTPYLVRKKLEEFLSDKLPALGFATQYRRVSFTNQRYSEVVEAVAAQRKVLVSGLWSSVAVAGIAWAVWLSRPGGLFARNRINVFSELRGVAHNIADAVRGILR</sequence>
<keyword evidence="5 11" id="KW-0274">FAD</keyword>
<dbReference type="PANTHER" id="PTHR46028">
    <property type="entry name" value="KYNURENINE 3-MONOOXYGENASE"/>
    <property type="match status" value="1"/>
</dbReference>
<proteinExistence type="inferred from homology"/>
<dbReference type="EC" id="1.14.13.9" evidence="11"/>
<keyword evidence="6 11" id="KW-0521">NADP</keyword>
<evidence type="ECO:0000256" key="3">
    <source>
        <dbReference type="ARBA" id="ARBA00022642"/>
    </source>
</evidence>
<comment type="subcellular location">
    <subcellularLocation>
        <location evidence="11">Mitochondrion outer membrane</location>
    </subcellularLocation>
</comment>
<dbReference type="HAMAP" id="MF_01971">
    <property type="entry name" value="Kynurenine_monooxygenase"/>
    <property type="match status" value="1"/>
</dbReference>
<dbReference type="GO" id="GO:0034354">
    <property type="term" value="P:'de novo' NAD+ biosynthetic process from L-tryptophan"/>
    <property type="evidence" value="ECO:0007669"/>
    <property type="project" value="UniProtKB-UniRule"/>
</dbReference>
<comment type="pathway">
    <text evidence="11">Cofactor biosynthesis; NAD(+) biosynthesis; quinolinate from L-kynurenine: step 1/3.</text>
</comment>
<comment type="similarity">
    <text evidence="11">Belongs to the aromatic-ring hydroxylase family. KMO subfamily.</text>
</comment>
<dbReference type="InterPro" id="IPR036188">
    <property type="entry name" value="FAD/NAD-bd_sf"/>
</dbReference>
<evidence type="ECO:0000256" key="9">
    <source>
        <dbReference type="ARBA" id="ARBA00023128"/>
    </source>
</evidence>
<keyword evidence="2 11" id="KW-0285">Flavoprotein</keyword>
<accession>A0A6A6PW61</accession>
<dbReference type="GO" id="GO:0043420">
    <property type="term" value="P:anthranilate metabolic process"/>
    <property type="evidence" value="ECO:0007669"/>
    <property type="project" value="UniProtKB-UniRule"/>
</dbReference>
<dbReference type="SUPFAM" id="SSF51905">
    <property type="entry name" value="FAD/NAD(P)-binding domain"/>
    <property type="match status" value="1"/>
</dbReference>
<dbReference type="GO" id="GO:0070189">
    <property type="term" value="P:kynurenine metabolic process"/>
    <property type="evidence" value="ECO:0007669"/>
    <property type="project" value="TreeGrafter"/>
</dbReference>
<dbReference type="Proteomes" id="UP000799767">
    <property type="component" value="Unassembled WGS sequence"/>
</dbReference>
<evidence type="ECO:0000256" key="6">
    <source>
        <dbReference type="ARBA" id="ARBA00022857"/>
    </source>
</evidence>
<name>A0A6A6PW61_9PEZI</name>
<dbReference type="GO" id="GO:0005741">
    <property type="term" value="C:mitochondrial outer membrane"/>
    <property type="evidence" value="ECO:0007669"/>
    <property type="project" value="UniProtKB-SubCell"/>
</dbReference>
<keyword evidence="14" id="KW-1185">Reference proteome</keyword>
<evidence type="ECO:0000313" key="13">
    <source>
        <dbReference type="EMBL" id="KAF2484006.1"/>
    </source>
</evidence>
<dbReference type="Gene3D" id="3.50.50.60">
    <property type="entry name" value="FAD/NAD(P)-binding domain"/>
    <property type="match status" value="1"/>
</dbReference>
<keyword evidence="11" id="KW-0472">Membrane</keyword>
<dbReference type="UniPathway" id="UPA00253">
    <property type="reaction ID" value="UER00328"/>
</dbReference>
<gene>
    <name evidence="11" type="primary">BNA4</name>
    <name evidence="13" type="ORF">BDY17DRAFT_294769</name>
</gene>
<dbReference type="AlphaFoldDB" id="A0A6A6PW61"/>
<evidence type="ECO:0000256" key="11">
    <source>
        <dbReference type="HAMAP-Rule" id="MF_03018"/>
    </source>
</evidence>
<feature type="domain" description="FAD-binding" evidence="12">
    <location>
        <begin position="7"/>
        <end position="388"/>
    </location>
</feature>
<comment type="cofactor">
    <cofactor evidence="1 11">
        <name>FAD</name>
        <dbReference type="ChEBI" id="CHEBI:57692"/>
    </cofactor>
</comment>
<keyword evidence="4 11" id="KW-1000">Mitochondrion outer membrane</keyword>
<evidence type="ECO:0000256" key="8">
    <source>
        <dbReference type="ARBA" id="ARBA00023033"/>
    </source>
</evidence>
<reference evidence="13" key="1">
    <citation type="journal article" date="2020" name="Stud. Mycol.">
        <title>101 Dothideomycetes genomes: a test case for predicting lifestyles and emergence of pathogens.</title>
        <authorList>
            <person name="Haridas S."/>
            <person name="Albert R."/>
            <person name="Binder M."/>
            <person name="Bloem J."/>
            <person name="Labutti K."/>
            <person name="Salamov A."/>
            <person name="Andreopoulos B."/>
            <person name="Baker S."/>
            <person name="Barry K."/>
            <person name="Bills G."/>
            <person name="Bluhm B."/>
            <person name="Cannon C."/>
            <person name="Castanera R."/>
            <person name="Culley D."/>
            <person name="Daum C."/>
            <person name="Ezra D."/>
            <person name="Gonzalez J."/>
            <person name="Henrissat B."/>
            <person name="Kuo A."/>
            <person name="Liang C."/>
            <person name="Lipzen A."/>
            <person name="Lutzoni F."/>
            <person name="Magnuson J."/>
            <person name="Mondo S."/>
            <person name="Nolan M."/>
            <person name="Ohm R."/>
            <person name="Pangilinan J."/>
            <person name="Park H.-J."/>
            <person name="Ramirez L."/>
            <person name="Alfaro M."/>
            <person name="Sun H."/>
            <person name="Tritt A."/>
            <person name="Yoshinaga Y."/>
            <person name="Zwiers L.-H."/>
            <person name="Turgeon B."/>
            <person name="Goodwin S."/>
            <person name="Spatafora J."/>
            <person name="Crous P."/>
            <person name="Grigoriev I."/>
        </authorList>
    </citation>
    <scope>NUCLEOTIDE SEQUENCE</scope>
    <source>
        <strain evidence="13">CBS 113389</strain>
    </source>
</reference>
<dbReference type="InterPro" id="IPR002938">
    <property type="entry name" value="FAD-bd"/>
</dbReference>
<dbReference type="GO" id="GO:0004502">
    <property type="term" value="F:kynurenine 3-monooxygenase activity"/>
    <property type="evidence" value="ECO:0007669"/>
    <property type="project" value="UniProtKB-UniRule"/>
</dbReference>
<dbReference type="GO" id="GO:0071949">
    <property type="term" value="F:FAD binding"/>
    <property type="evidence" value="ECO:0007669"/>
    <property type="project" value="InterPro"/>
</dbReference>
<keyword evidence="9 11" id="KW-0496">Mitochondrion</keyword>
<protein>
    <recommendedName>
        <fullName evidence="11">Kynurenine 3-monooxygenase</fullName>
        <ecNumber evidence="11">1.14.13.9</ecNumber>
    </recommendedName>
    <alternativeName>
        <fullName evidence="11">Biosynthesis of nicotinic acid protein 4</fullName>
    </alternativeName>
    <alternativeName>
        <fullName evidence="11">Kynurenine 3-hydroxylase</fullName>
    </alternativeName>
</protein>
<evidence type="ECO:0000259" key="12">
    <source>
        <dbReference type="Pfam" id="PF01494"/>
    </source>
</evidence>
<dbReference type="EMBL" id="MU001634">
    <property type="protein sequence ID" value="KAF2484006.1"/>
    <property type="molecule type" value="Genomic_DNA"/>
</dbReference>
<evidence type="ECO:0000313" key="14">
    <source>
        <dbReference type="Proteomes" id="UP000799767"/>
    </source>
</evidence>
<dbReference type="PRINTS" id="PR00420">
    <property type="entry name" value="RNGMNOXGNASE"/>
</dbReference>
<keyword evidence="7 11" id="KW-0560">Oxidoreductase</keyword>
<dbReference type="InterPro" id="IPR027545">
    <property type="entry name" value="Kynurenine_monooxygenase"/>
</dbReference>
<evidence type="ECO:0000256" key="4">
    <source>
        <dbReference type="ARBA" id="ARBA00022787"/>
    </source>
</evidence>
<dbReference type="FunFam" id="3.50.50.60:FF:000129">
    <property type="entry name" value="Kynurenine 3-monooxygenase"/>
    <property type="match status" value="1"/>
</dbReference>
<comment type="function">
    <text evidence="11">Catalyzes the hydroxylation of L-kynurenine (L-Kyn) to form 3-hydroxy-L-kynurenine (L-3OHKyn). Required for synthesis of quinolinic acid.</text>
</comment>
<comment type="catalytic activity">
    <reaction evidence="10 11">
        <text>L-kynurenine + NADPH + O2 + H(+) = 3-hydroxy-L-kynurenine + NADP(+) + H2O</text>
        <dbReference type="Rhea" id="RHEA:20545"/>
        <dbReference type="ChEBI" id="CHEBI:15377"/>
        <dbReference type="ChEBI" id="CHEBI:15378"/>
        <dbReference type="ChEBI" id="CHEBI:15379"/>
        <dbReference type="ChEBI" id="CHEBI:57783"/>
        <dbReference type="ChEBI" id="CHEBI:57959"/>
        <dbReference type="ChEBI" id="CHEBI:58125"/>
        <dbReference type="ChEBI" id="CHEBI:58349"/>
        <dbReference type="EC" id="1.14.13.9"/>
    </reaction>
</comment>
<evidence type="ECO:0000256" key="5">
    <source>
        <dbReference type="ARBA" id="ARBA00022827"/>
    </source>
</evidence>
<organism evidence="13 14">
    <name type="scientific">Neohortaea acidophila</name>
    <dbReference type="NCBI Taxonomy" id="245834"/>
    <lineage>
        <taxon>Eukaryota</taxon>
        <taxon>Fungi</taxon>
        <taxon>Dikarya</taxon>
        <taxon>Ascomycota</taxon>
        <taxon>Pezizomycotina</taxon>
        <taxon>Dothideomycetes</taxon>
        <taxon>Dothideomycetidae</taxon>
        <taxon>Mycosphaerellales</taxon>
        <taxon>Teratosphaeriaceae</taxon>
        <taxon>Neohortaea</taxon>
    </lineage>
</organism>
<evidence type="ECO:0000256" key="7">
    <source>
        <dbReference type="ARBA" id="ARBA00023002"/>
    </source>
</evidence>
<dbReference type="GO" id="GO:0006569">
    <property type="term" value="P:L-tryptophan catabolic process"/>
    <property type="evidence" value="ECO:0007669"/>
    <property type="project" value="UniProtKB-UniRule"/>
</dbReference>